<sequence length="288" mass="32092">MQQALHLRRKRAAVEEKERMNKDQEEEFCFGDHKKPFSPVSHLEETPALWVNAEGVTVTRLDKLEYPSKVPSRERIICLDLRRYEGSEDVKDITQSERIISWRPKGLEYKLAEFAAAAEAVKPEPPAPPVAAAAKPAAAPELPRMKSPRPMQQMQQTKAVPATGTMRTKQKEGKEGQGSTTQVRLAPPSALPKELADKESRKAQVSQKIEDAKRHYAAAREASIMRMGTTYQIPQADGTMKEFVLAHVPVEQARRHGFIQVLPESVVAAPPVKLVLNQRPPPPPPPVS</sequence>
<protein>
    <submittedName>
        <fullName evidence="2">Uncharacterized protein</fullName>
    </submittedName>
</protein>
<feature type="region of interest" description="Disordered" evidence="1">
    <location>
        <begin position="123"/>
        <end position="210"/>
    </location>
</feature>
<gene>
    <name evidence="2" type="ORF">PMAYCL1PPCAC_12246</name>
</gene>
<dbReference type="EMBL" id="BTRK01000003">
    <property type="protein sequence ID" value="GMR42051.1"/>
    <property type="molecule type" value="Genomic_DNA"/>
</dbReference>
<proteinExistence type="predicted"/>
<feature type="compositionally biased region" description="Basic and acidic residues" evidence="1">
    <location>
        <begin position="12"/>
        <end position="23"/>
    </location>
</feature>
<reference evidence="3" key="1">
    <citation type="submission" date="2022-10" db="EMBL/GenBank/DDBJ databases">
        <title>Genome assembly of Pristionchus species.</title>
        <authorList>
            <person name="Yoshida K."/>
            <person name="Sommer R.J."/>
        </authorList>
    </citation>
    <scope>NUCLEOTIDE SEQUENCE [LARGE SCALE GENOMIC DNA]</scope>
    <source>
        <strain evidence="3">RS5460</strain>
    </source>
</reference>
<feature type="compositionally biased region" description="Basic residues" evidence="1">
    <location>
        <begin position="1"/>
        <end position="11"/>
    </location>
</feature>
<organism evidence="2 3">
    <name type="scientific">Pristionchus mayeri</name>
    <dbReference type="NCBI Taxonomy" id="1317129"/>
    <lineage>
        <taxon>Eukaryota</taxon>
        <taxon>Metazoa</taxon>
        <taxon>Ecdysozoa</taxon>
        <taxon>Nematoda</taxon>
        <taxon>Chromadorea</taxon>
        <taxon>Rhabditida</taxon>
        <taxon>Rhabditina</taxon>
        <taxon>Diplogasteromorpha</taxon>
        <taxon>Diplogasteroidea</taxon>
        <taxon>Neodiplogasteridae</taxon>
        <taxon>Pristionchus</taxon>
    </lineage>
</organism>
<evidence type="ECO:0000313" key="3">
    <source>
        <dbReference type="Proteomes" id="UP001328107"/>
    </source>
</evidence>
<feature type="region of interest" description="Disordered" evidence="1">
    <location>
        <begin position="1"/>
        <end position="27"/>
    </location>
</feature>
<feature type="non-terminal residue" evidence="2">
    <location>
        <position position="288"/>
    </location>
</feature>
<name>A0AAN5CGS4_9BILA</name>
<accession>A0AAN5CGS4</accession>
<evidence type="ECO:0000256" key="1">
    <source>
        <dbReference type="SAM" id="MobiDB-lite"/>
    </source>
</evidence>
<dbReference type="AlphaFoldDB" id="A0AAN5CGS4"/>
<feature type="compositionally biased region" description="Low complexity" evidence="1">
    <location>
        <begin position="130"/>
        <end position="140"/>
    </location>
</feature>
<comment type="caution">
    <text evidence="2">The sequence shown here is derived from an EMBL/GenBank/DDBJ whole genome shotgun (WGS) entry which is preliminary data.</text>
</comment>
<keyword evidence="3" id="KW-1185">Reference proteome</keyword>
<dbReference type="Proteomes" id="UP001328107">
    <property type="component" value="Unassembled WGS sequence"/>
</dbReference>
<evidence type="ECO:0000313" key="2">
    <source>
        <dbReference type="EMBL" id="GMR42051.1"/>
    </source>
</evidence>
<feature type="compositionally biased region" description="Basic and acidic residues" evidence="1">
    <location>
        <begin position="194"/>
        <end position="210"/>
    </location>
</feature>